<dbReference type="SUPFAM" id="SSF54060">
    <property type="entry name" value="His-Me finger endonucleases"/>
    <property type="match status" value="1"/>
</dbReference>
<dbReference type="GO" id="GO:0004519">
    <property type="term" value="F:endonuclease activity"/>
    <property type="evidence" value="ECO:0007669"/>
    <property type="project" value="UniProtKB-KW"/>
</dbReference>
<reference evidence="3 4" key="1">
    <citation type="submission" date="2019-02" db="EMBL/GenBank/DDBJ databases">
        <title>Prokaryotic population dynamics and viral predation in marine succession experiment using metagenomics: the confinement effect.</title>
        <authorList>
            <person name="Haro-Moreno J.M."/>
            <person name="Rodriguez-Valera F."/>
            <person name="Lopez-Perez M."/>
        </authorList>
    </citation>
    <scope>NUCLEOTIDE SEQUENCE [LARGE SCALE GENOMIC DNA]</scope>
    <source>
        <strain evidence="3">MED-G158</strain>
    </source>
</reference>
<dbReference type="Gene3D" id="3.40.570.10">
    <property type="entry name" value="Extracellular Endonuclease, subunit A"/>
    <property type="match status" value="1"/>
</dbReference>
<comment type="caution">
    <text evidence="3">The sequence shown here is derived from an EMBL/GenBank/DDBJ whole genome shotgun (WGS) entry which is preliminary data.</text>
</comment>
<dbReference type="GO" id="GO:0016787">
    <property type="term" value="F:hydrolase activity"/>
    <property type="evidence" value="ECO:0007669"/>
    <property type="project" value="InterPro"/>
</dbReference>
<gene>
    <name evidence="3" type="ORF">EVA69_05575</name>
</gene>
<dbReference type="GO" id="GO:0046872">
    <property type="term" value="F:metal ion binding"/>
    <property type="evidence" value="ECO:0007669"/>
    <property type="project" value="InterPro"/>
</dbReference>
<feature type="domain" description="ENPP1-3/EXOG-like endonuclease/phosphodiesterase" evidence="1">
    <location>
        <begin position="64"/>
        <end position="258"/>
    </location>
</feature>
<keyword evidence="3" id="KW-0255">Endonuclease</keyword>
<dbReference type="PANTHER" id="PTHR13966">
    <property type="entry name" value="ENDONUCLEASE RELATED"/>
    <property type="match status" value="1"/>
</dbReference>
<dbReference type="SMART" id="SM00892">
    <property type="entry name" value="Endonuclease_NS"/>
    <property type="match status" value="1"/>
</dbReference>
<dbReference type="PANTHER" id="PTHR13966:SF5">
    <property type="entry name" value="ENDONUCLEASE G, MITOCHONDRIAL"/>
    <property type="match status" value="1"/>
</dbReference>
<evidence type="ECO:0000313" key="3">
    <source>
        <dbReference type="EMBL" id="RZO74650.1"/>
    </source>
</evidence>
<proteinExistence type="predicted"/>
<accession>A0A520RWM2</accession>
<evidence type="ECO:0000313" key="4">
    <source>
        <dbReference type="Proteomes" id="UP000320404"/>
    </source>
</evidence>
<evidence type="ECO:0000259" key="1">
    <source>
        <dbReference type="SMART" id="SM00477"/>
    </source>
</evidence>
<keyword evidence="3" id="KW-0378">Hydrolase</keyword>
<dbReference type="EMBL" id="SHAH01000090">
    <property type="protein sequence ID" value="RZO74650.1"/>
    <property type="molecule type" value="Genomic_DNA"/>
</dbReference>
<evidence type="ECO:0000259" key="2">
    <source>
        <dbReference type="SMART" id="SM00892"/>
    </source>
</evidence>
<dbReference type="AlphaFoldDB" id="A0A520RWM2"/>
<feature type="domain" description="DNA/RNA non-specific endonuclease/pyrophosphatase/phosphodiesterase" evidence="2">
    <location>
        <begin position="63"/>
        <end position="258"/>
    </location>
</feature>
<name>A0A520RWM2_9GAMM</name>
<protein>
    <submittedName>
        <fullName evidence="3">DNA/RNA non-specific endonuclease</fullName>
    </submittedName>
</protein>
<dbReference type="InterPro" id="IPR040255">
    <property type="entry name" value="Non-specific_endonuclease"/>
</dbReference>
<dbReference type="InterPro" id="IPR020821">
    <property type="entry name" value="ENPP1-3/EXOG-like_nuc-like"/>
</dbReference>
<dbReference type="Pfam" id="PF01223">
    <property type="entry name" value="Endonuclease_NS"/>
    <property type="match status" value="1"/>
</dbReference>
<keyword evidence="3" id="KW-0540">Nuclease</keyword>
<sequence length="271" mass="29580">MKQSAARFGTCRGRSRPKNLGSLAALTAMALLFTQPLQSQVYKFGHCLLGCPQGAAPSNHILVRSIYTLSFNTTTKTADWVAYQVTAGSIGIASSLSRELVPDDFVADTLEIADFFAIQERGLVRAQYAPLVSFAATPYWPEVNYSTNAVVHTSSLSQGAWYGLDWAVRNLVNREAAVYVVTGPVFYPEAEPRTLVTNKQHRIPDGFFKVVLTREGRAAAFLFPQDTAVHVHHCDLRSSLTEIEGLTGLELFPDGSSRLELSLYSALGCSA</sequence>
<dbReference type="InterPro" id="IPR044929">
    <property type="entry name" value="DNA/RNA_non-sp_Endonuclease_sf"/>
</dbReference>
<organism evidence="3 4">
    <name type="scientific">OM182 bacterium</name>
    <dbReference type="NCBI Taxonomy" id="2510334"/>
    <lineage>
        <taxon>Bacteria</taxon>
        <taxon>Pseudomonadati</taxon>
        <taxon>Pseudomonadota</taxon>
        <taxon>Gammaproteobacteria</taxon>
        <taxon>OMG group</taxon>
        <taxon>OM182 clade</taxon>
    </lineage>
</organism>
<dbReference type="InterPro" id="IPR044925">
    <property type="entry name" value="His-Me_finger_sf"/>
</dbReference>
<dbReference type="InterPro" id="IPR001604">
    <property type="entry name" value="Endo_G_ENPP1-like_dom"/>
</dbReference>
<dbReference type="SMART" id="SM00477">
    <property type="entry name" value="NUC"/>
    <property type="match status" value="1"/>
</dbReference>
<dbReference type="GO" id="GO:0003676">
    <property type="term" value="F:nucleic acid binding"/>
    <property type="evidence" value="ECO:0007669"/>
    <property type="project" value="InterPro"/>
</dbReference>
<dbReference type="Proteomes" id="UP000320404">
    <property type="component" value="Unassembled WGS sequence"/>
</dbReference>